<keyword evidence="3" id="KW-0378">Hydrolase</keyword>
<keyword evidence="2" id="KW-1277">Toxin-antitoxin system</keyword>
<dbReference type="NCBIfam" id="NF007386">
    <property type="entry name" value="PRK09907.1"/>
    <property type="match status" value="1"/>
</dbReference>
<sequence length="115" mass="12634">MVVSAYVPERGHVVWLSFTPQAGHEQAGRRPAVVLSPQAYNQRVGLALFCPITRQRKGYPFEVDLPGDLPIAGVILADQLRSLDWRARQAEYIGTLPSETLAEVLLKIQALLAVG</sequence>
<comment type="caution">
    <text evidence="3">The sequence shown here is derived from an EMBL/GenBank/DDBJ whole genome shotgun (WGS) entry which is preliminary data.</text>
</comment>
<dbReference type="Pfam" id="PF02452">
    <property type="entry name" value="PemK_toxin"/>
    <property type="match status" value="1"/>
</dbReference>
<dbReference type="PANTHER" id="PTHR33988:SF3">
    <property type="entry name" value="ENDORIBONUCLEASE TOXIN CHPB-RELATED"/>
    <property type="match status" value="1"/>
</dbReference>
<name>A0A540VIE7_9CHLR</name>
<dbReference type="Gene3D" id="2.30.30.110">
    <property type="match status" value="1"/>
</dbReference>
<protein>
    <submittedName>
        <fullName evidence="3">Endoribonuclease MazF</fullName>
        <ecNumber evidence="3">3.1.27.-</ecNumber>
    </submittedName>
</protein>
<dbReference type="InterPro" id="IPR003477">
    <property type="entry name" value="PemK-like"/>
</dbReference>
<comment type="similarity">
    <text evidence="1">Belongs to the PemK/MazF family.</text>
</comment>
<evidence type="ECO:0000256" key="1">
    <source>
        <dbReference type="ARBA" id="ARBA00007521"/>
    </source>
</evidence>
<gene>
    <name evidence="3" type="primary">mazF</name>
    <name evidence="3" type="ORF">FKZ61_06550</name>
</gene>
<proteinExistence type="inferred from homology"/>
<dbReference type="PANTHER" id="PTHR33988">
    <property type="entry name" value="ENDORIBONUCLEASE MAZF-RELATED"/>
    <property type="match status" value="1"/>
</dbReference>
<accession>A0A540VIE7</accession>
<dbReference type="RefSeq" id="WP_141609290.1">
    <property type="nucleotide sequence ID" value="NZ_VIGC02000007.1"/>
</dbReference>
<dbReference type="GO" id="GO:0003677">
    <property type="term" value="F:DNA binding"/>
    <property type="evidence" value="ECO:0007669"/>
    <property type="project" value="InterPro"/>
</dbReference>
<dbReference type="GO" id="GO:0016787">
    <property type="term" value="F:hydrolase activity"/>
    <property type="evidence" value="ECO:0007669"/>
    <property type="project" value="UniProtKB-KW"/>
</dbReference>
<dbReference type="AlphaFoldDB" id="A0A540VIE7"/>
<dbReference type="EC" id="3.1.27.-" evidence="3"/>
<dbReference type="EMBL" id="VIGC01000007">
    <property type="protein sequence ID" value="TQE96548.1"/>
    <property type="molecule type" value="Genomic_DNA"/>
</dbReference>
<keyword evidence="4" id="KW-1185">Reference proteome</keyword>
<dbReference type="InParanoid" id="A0A540VIE7"/>
<evidence type="ECO:0000256" key="2">
    <source>
        <dbReference type="ARBA" id="ARBA00022649"/>
    </source>
</evidence>
<organism evidence="3 4">
    <name type="scientific">Litorilinea aerophila</name>
    <dbReference type="NCBI Taxonomy" id="1204385"/>
    <lineage>
        <taxon>Bacteria</taxon>
        <taxon>Bacillati</taxon>
        <taxon>Chloroflexota</taxon>
        <taxon>Caldilineae</taxon>
        <taxon>Caldilineales</taxon>
        <taxon>Caldilineaceae</taxon>
        <taxon>Litorilinea</taxon>
    </lineage>
</organism>
<dbReference type="Proteomes" id="UP000317371">
    <property type="component" value="Unassembled WGS sequence"/>
</dbReference>
<dbReference type="GO" id="GO:0004521">
    <property type="term" value="F:RNA endonuclease activity"/>
    <property type="evidence" value="ECO:0007669"/>
    <property type="project" value="TreeGrafter"/>
</dbReference>
<evidence type="ECO:0000313" key="4">
    <source>
        <dbReference type="Proteomes" id="UP000317371"/>
    </source>
</evidence>
<dbReference type="OrthoDB" id="9808744at2"/>
<evidence type="ECO:0000313" key="3">
    <source>
        <dbReference type="EMBL" id="TQE96548.1"/>
    </source>
</evidence>
<dbReference type="GO" id="GO:0006402">
    <property type="term" value="P:mRNA catabolic process"/>
    <property type="evidence" value="ECO:0007669"/>
    <property type="project" value="TreeGrafter"/>
</dbReference>
<dbReference type="GO" id="GO:0016075">
    <property type="term" value="P:rRNA catabolic process"/>
    <property type="evidence" value="ECO:0007669"/>
    <property type="project" value="TreeGrafter"/>
</dbReference>
<dbReference type="InterPro" id="IPR011067">
    <property type="entry name" value="Plasmid_toxin/cell-grow_inhib"/>
</dbReference>
<reference evidence="3 4" key="1">
    <citation type="submission" date="2019-06" db="EMBL/GenBank/DDBJ databases">
        <title>Genome sequence of Litorilinea aerophila BAA-2444.</title>
        <authorList>
            <person name="Maclea K.S."/>
            <person name="Maurais E.G."/>
            <person name="Iannazzi L.C."/>
        </authorList>
    </citation>
    <scope>NUCLEOTIDE SEQUENCE [LARGE SCALE GENOMIC DNA]</scope>
    <source>
        <strain evidence="3 4">ATCC BAA-2444</strain>
    </source>
</reference>
<dbReference type="SUPFAM" id="SSF50118">
    <property type="entry name" value="Cell growth inhibitor/plasmid maintenance toxic component"/>
    <property type="match status" value="1"/>
</dbReference>